<sequence length="114" mass="12439">MGLRNTTTSDSRSDGLSSWIPSWYRPTLKAVNALSPVMRVTMHSEPSDAETTRKSPQRTSQECKHGPPGAGMKVIVSKMSKVRSGSVALLTHRLNVRPPSMLQSIERGSRSSSC</sequence>
<proteinExistence type="predicted"/>
<organism evidence="2 3">
    <name type="scientific">Ephemerocybe angulata</name>
    <dbReference type="NCBI Taxonomy" id="980116"/>
    <lineage>
        <taxon>Eukaryota</taxon>
        <taxon>Fungi</taxon>
        <taxon>Dikarya</taxon>
        <taxon>Basidiomycota</taxon>
        <taxon>Agaricomycotina</taxon>
        <taxon>Agaricomycetes</taxon>
        <taxon>Agaricomycetidae</taxon>
        <taxon>Agaricales</taxon>
        <taxon>Agaricineae</taxon>
        <taxon>Psathyrellaceae</taxon>
        <taxon>Ephemerocybe</taxon>
    </lineage>
</organism>
<reference evidence="2 3" key="1">
    <citation type="submission" date="2020-07" db="EMBL/GenBank/DDBJ databases">
        <title>Comparative genomics of pyrophilous fungi reveals a link between fire events and developmental genes.</title>
        <authorList>
            <consortium name="DOE Joint Genome Institute"/>
            <person name="Steindorff A.S."/>
            <person name="Carver A."/>
            <person name="Calhoun S."/>
            <person name="Stillman K."/>
            <person name="Liu H."/>
            <person name="Lipzen A."/>
            <person name="Pangilinan J."/>
            <person name="Labutti K."/>
            <person name="Bruns T.D."/>
            <person name="Grigoriev I.V."/>
        </authorList>
    </citation>
    <scope>NUCLEOTIDE SEQUENCE [LARGE SCALE GENOMIC DNA]</scope>
    <source>
        <strain evidence="2 3">CBS 144469</strain>
    </source>
</reference>
<gene>
    <name evidence="2" type="ORF">DFP72DRAFT_1059655</name>
</gene>
<evidence type="ECO:0000256" key="1">
    <source>
        <dbReference type="SAM" id="MobiDB-lite"/>
    </source>
</evidence>
<dbReference type="Proteomes" id="UP000521943">
    <property type="component" value="Unassembled WGS sequence"/>
</dbReference>
<feature type="region of interest" description="Disordered" evidence="1">
    <location>
        <begin position="1"/>
        <end position="20"/>
    </location>
</feature>
<name>A0A8H6MFN3_9AGAR</name>
<feature type="region of interest" description="Disordered" evidence="1">
    <location>
        <begin position="39"/>
        <end position="70"/>
    </location>
</feature>
<comment type="caution">
    <text evidence="2">The sequence shown here is derived from an EMBL/GenBank/DDBJ whole genome shotgun (WGS) entry which is preliminary data.</text>
</comment>
<dbReference type="EMBL" id="JACGCI010000005">
    <property type="protein sequence ID" value="KAF6763581.1"/>
    <property type="molecule type" value="Genomic_DNA"/>
</dbReference>
<evidence type="ECO:0000313" key="3">
    <source>
        <dbReference type="Proteomes" id="UP000521943"/>
    </source>
</evidence>
<protein>
    <submittedName>
        <fullName evidence="2">Uncharacterized protein</fullName>
    </submittedName>
</protein>
<dbReference type="AlphaFoldDB" id="A0A8H6MFN3"/>
<accession>A0A8H6MFN3</accession>
<keyword evidence="3" id="KW-1185">Reference proteome</keyword>
<evidence type="ECO:0000313" key="2">
    <source>
        <dbReference type="EMBL" id="KAF6763581.1"/>
    </source>
</evidence>